<accession>A0ABZ0JV33</accession>
<feature type="signal peptide" evidence="1">
    <location>
        <begin position="1"/>
        <end position="25"/>
    </location>
</feature>
<evidence type="ECO:0000313" key="2">
    <source>
        <dbReference type="EMBL" id="WOT04163.1"/>
    </source>
</evidence>
<evidence type="ECO:0000313" key="3">
    <source>
        <dbReference type="Proteomes" id="UP001529491"/>
    </source>
</evidence>
<dbReference type="Proteomes" id="UP001529491">
    <property type="component" value="Chromosome"/>
</dbReference>
<dbReference type="EMBL" id="CP136522">
    <property type="protein sequence ID" value="WOT04163.1"/>
    <property type="molecule type" value="Genomic_DNA"/>
</dbReference>
<protein>
    <submittedName>
        <fullName evidence="2">YbaY family lipoprotein</fullName>
    </submittedName>
</protein>
<keyword evidence="1" id="KW-0732">Signal</keyword>
<proteinExistence type="predicted"/>
<dbReference type="PANTHER" id="PTHR38013">
    <property type="entry name" value="GLYCOPROTEIN/POLYSACCHARIDE METABOLISM"/>
    <property type="match status" value="1"/>
</dbReference>
<name>A0ABZ0JV33_9GAMM</name>
<gene>
    <name evidence="2" type="ORF">RGE70_12575</name>
</gene>
<dbReference type="PROSITE" id="PS51257">
    <property type="entry name" value="PROKAR_LIPOPROTEIN"/>
    <property type="match status" value="1"/>
</dbReference>
<keyword evidence="2" id="KW-0449">Lipoprotein</keyword>
<dbReference type="PANTHER" id="PTHR38013:SF1">
    <property type="entry name" value="GLYCOPROTEIN_POLYSACCHARIDE METABOLISM"/>
    <property type="match status" value="1"/>
</dbReference>
<dbReference type="InterPro" id="IPR039366">
    <property type="entry name" value="Pilotin"/>
</dbReference>
<reference evidence="2 3" key="1">
    <citation type="submission" date="2023-10" db="EMBL/GenBank/DDBJ databases">
        <title>Complete genome sequence of Shewanella sp. DAU334.</title>
        <authorList>
            <person name="Lee Y.-S."/>
            <person name="Jeong H.-R."/>
            <person name="Hwang E.-J."/>
            <person name="Choi Y.-L."/>
            <person name="Kim G.-D."/>
        </authorList>
    </citation>
    <scope>NUCLEOTIDE SEQUENCE [LARGE SCALE GENOMIC DNA]</scope>
    <source>
        <strain evidence="2 3">DAU334</strain>
    </source>
</reference>
<organism evidence="2 3">
    <name type="scientific">Shewanella youngdeokensis</name>
    <dbReference type="NCBI Taxonomy" id="2999068"/>
    <lineage>
        <taxon>Bacteria</taxon>
        <taxon>Pseudomonadati</taxon>
        <taxon>Pseudomonadota</taxon>
        <taxon>Gammaproteobacteria</taxon>
        <taxon>Alteromonadales</taxon>
        <taxon>Shewanellaceae</taxon>
        <taxon>Shewanella</taxon>
    </lineage>
</organism>
<feature type="chain" id="PRO_5047156461" evidence="1">
    <location>
        <begin position="26"/>
        <end position="132"/>
    </location>
</feature>
<evidence type="ECO:0000256" key="1">
    <source>
        <dbReference type="SAM" id="SignalP"/>
    </source>
</evidence>
<dbReference type="RefSeq" id="WP_310471793.1">
    <property type="nucleotide sequence ID" value="NZ_CP136522.1"/>
</dbReference>
<dbReference type="Pfam" id="PF09619">
    <property type="entry name" value="YscW"/>
    <property type="match status" value="1"/>
</dbReference>
<keyword evidence="3" id="KW-1185">Reference proteome</keyword>
<sequence>MKAGWKPLLFLVAVSLLSGCAASNAMVEIHGEVWYKERLALPADAVMTVKLQEVSLRDAPTVVIAQFERGNVSTPTLFQFLLRLDQFKQGHTYTVAASIRLNDQLMFITDQTYRIDLDSVEPMSVLLQKVTH</sequence>
<dbReference type="InterPro" id="IPR053196">
    <property type="entry name" value="Lipoprotein_YbaY-like"/>
</dbReference>